<sequence length="101" mass="11459">MRSALAAEEVHLQEGCQQLESLVRPAKVVYDCDVAEVEREHSTLDVKRVEAVAEREKDKKALRELEGRWDAITILKAWAEECELELAHCKAVVTKWEEAAA</sequence>
<gene>
    <name evidence="1" type="ORF">E2562_021917</name>
</gene>
<proteinExistence type="predicted"/>
<accession>A0A6G1C8S1</accession>
<organism evidence="1 2">
    <name type="scientific">Oryza meyeriana var. granulata</name>
    <dbReference type="NCBI Taxonomy" id="110450"/>
    <lineage>
        <taxon>Eukaryota</taxon>
        <taxon>Viridiplantae</taxon>
        <taxon>Streptophyta</taxon>
        <taxon>Embryophyta</taxon>
        <taxon>Tracheophyta</taxon>
        <taxon>Spermatophyta</taxon>
        <taxon>Magnoliopsida</taxon>
        <taxon>Liliopsida</taxon>
        <taxon>Poales</taxon>
        <taxon>Poaceae</taxon>
        <taxon>BOP clade</taxon>
        <taxon>Oryzoideae</taxon>
        <taxon>Oryzeae</taxon>
        <taxon>Oryzinae</taxon>
        <taxon>Oryza</taxon>
        <taxon>Oryza meyeriana</taxon>
    </lineage>
</organism>
<reference evidence="1 2" key="1">
    <citation type="submission" date="2019-11" db="EMBL/GenBank/DDBJ databases">
        <title>Whole genome sequence of Oryza granulata.</title>
        <authorList>
            <person name="Li W."/>
        </authorList>
    </citation>
    <scope>NUCLEOTIDE SEQUENCE [LARGE SCALE GENOMIC DNA]</scope>
    <source>
        <strain evidence="2">cv. Menghai</strain>
        <tissue evidence="1">Leaf</tissue>
    </source>
</reference>
<dbReference type="Proteomes" id="UP000479710">
    <property type="component" value="Unassembled WGS sequence"/>
</dbReference>
<dbReference type="EMBL" id="SPHZ02000010">
    <property type="protein sequence ID" value="KAF0896387.1"/>
    <property type="molecule type" value="Genomic_DNA"/>
</dbReference>
<protein>
    <submittedName>
        <fullName evidence="1">Uncharacterized protein</fullName>
    </submittedName>
</protein>
<dbReference type="AlphaFoldDB" id="A0A6G1C8S1"/>
<name>A0A6G1C8S1_9ORYZ</name>
<evidence type="ECO:0000313" key="2">
    <source>
        <dbReference type="Proteomes" id="UP000479710"/>
    </source>
</evidence>
<keyword evidence="2" id="KW-1185">Reference proteome</keyword>
<comment type="caution">
    <text evidence="1">The sequence shown here is derived from an EMBL/GenBank/DDBJ whole genome shotgun (WGS) entry which is preliminary data.</text>
</comment>
<evidence type="ECO:0000313" key="1">
    <source>
        <dbReference type="EMBL" id="KAF0896387.1"/>
    </source>
</evidence>